<reference evidence="5 6" key="1">
    <citation type="journal article" date="2016" name="Mol. Biol. Evol.">
        <title>Comparative Genomics of Early-Diverging Mushroom-Forming Fungi Provides Insights into the Origins of Lignocellulose Decay Capabilities.</title>
        <authorList>
            <person name="Nagy L.G."/>
            <person name="Riley R."/>
            <person name="Tritt A."/>
            <person name="Adam C."/>
            <person name="Daum C."/>
            <person name="Floudas D."/>
            <person name="Sun H."/>
            <person name="Yadav J.S."/>
            <person name="Pangilinan J."/>
            <person name="Larsson K.H."/>
            <person name="Matsuura K."/>
            <person name="Barry K."/>
            <person name="Labutti K."/>
            <person name="Kuo R."/>
            <person name="Ohm R.A."/>
            <person name="Bhattacharya S.S."/>
            <person name="Shirouzu T."/>
            <person name="Yoshinaga Y."/>
            <person name="Martin F.M."/>
            <person name="Grigoriev I.V."/>
            <person name="Hibbett D.S."/>
        </authorList>
    </citation>
    <scope>NUCLEOTIDE SEQUENCE [LARGE SCALE GENOMIC DNA]</scope>
    <source>
        <strain evidence="5 6">CBS 109695</strain>
    </source>
</reference>
<accession>A0A166FYJ3</accession>
<feature type="domain" description="UBC core" evidence="4">
    <location>
        <begin position="644"/>
        <end position="804"/>
    </location>
</feature>
<dbReference type="Proteomes" id="UP000076532">
    <property type="component" value="Unassembled WGS sequence"/>
</dbReference>
<dbReference type="EMBL" id="KV417584">
    <property type="protein sequence ID" value="KZP17300.1"/>
    <property type="molecule type" value="Genomic_DNA"/>
</dbReference>
<dbReference type="PROSITE" id="PS50127">
    <property type="entry name" value="UBC_2"/>
    <property type="match status" value="1"/>
</dbReference>
<evidence type="ECO:0000313" key="5">
    <source>
        <dbReference type="EMBL" id="KZP17300.1"/>
    </source>
</evidence>
<dbReference type="STRING" id="436010.A0A166FYJ3"/>
<keyword evidence="1" id="KW-0808">Transferase</keyword>
<dbReference type="SMART" id="SM00212">
    <property type="entry name" value="UBCc"/>
    <property type="match status" value="1"/>
</dbReference>
<dbReference type="CDD" id="cd23810">
    <property type="entry name" value="UBCc_BIRC6"/>
    <property type="match status" value="1"/>
</dbReference>
<evidence type="ECO:0000313" key="6">
    <source>
        <dbReference type="Proteomes" id="UP000076532"/>
    </source>
</evidence>
<feature type="compositionally biased region" description="Acidic residues" evidence="3">
    <location>
        <begin position="68"/>
        <end position="93"/>
    </location>
</feature>
<dbReference type="AlphaFoldDB" id="A0A166FYJ3"/>
<keyword evidence="2" id="KW-0833">Ubl conjugation pathway</keyword>
<evidence type="ECO:0000256" key="3">
    <source>
        <dbReference type="SAM" id="MobiDB-lite"/>
    </source>
</evidence>
<dbReference type="Gene3D" id="3.10.110.10">
    <property type="entry name" value="Ubiquitin Conjugating Enzyme"/>
    <property type="match status" value="1"/>
</dbReference>
<feature type="region of interest" description="Disordered" evidence="3">
    <location>
        <begin position="279"/>
        <end position="305"/>
    </location>
</feature>
<proteinExistence type="predicted"/>
<feature type="region of interest" description="Disordered" evidence="3">
    <location>
        <begin position="843"/>
        <end position="865"/>
    </location>
</feature>
<dbReference type="InterPro" id="IPR016135">
    <property type="entry name" value="UBQ-conjugating_enzyme/RWD"/>
</dbReference>
<evidence type="ECO:0000256" key="2">
    <source>
        <dbReference type="ARBA" id="ARBA00022786"/>
    </source>
</evidence>
<feature type="region of interest" description="Disordered" evidence="3">
    <location>
        <begin position="49"/>
        <end position="93"/>
    </location>
</feature>
<evidence type="ECO:0000259" key="4">
    <source>
        <dbReference type="PROSITE" id="PS50127"/>
    </source>
</evidence>
<dbReference type="PANTHER" id="PTHR46116">
    <property type="entry name" value="(E3-INDEPENDENT) E2 UBIQUITIN-CONJUGATING ENZYME"/>
    <property type="match status" value="1"/>
</dbReference>
<organism evidence="5 6">
    <name type="scientific">Athelia psychrophila</name>
    <dbReference type="NCBI Taxonomy" id="1759441"/>
    <lineage>
        <taxon>Eukaryota</taxon>
        <taxon>Fungi</taxon>
        <taxon>Dikarya</taxon>
        <taxon>Basidiomycota</taxon>
        <taxon>Agaricomycotina</taxon>
        <taxon>Agaricomycetes</taxon>
        <taxon>Agaricomycetidae</taxon>
        <taxon>Atheliales</taxon>
        <taxon>Atheliaceae</taxon>
        <taxon>Athelia</taxon>
    </lineage>
</organism>
<evidence type="ECO:0000256" key="1">
    <source>
        <dbReference type="ARBA" id="ARBA00022679"/>
    </source>
</evidence>
<name>A0A166FYJ3_9AGAM</name>
<dbReference type="PANTHER" id="PTHR46116:SF15">
    <property type="entry name" value="(E3-INDEPENDENT) E2 UBIQUITIN-CONJUGATING ENZYME"/>
    <property type="match status" value="1"/>
</dbReference>
<keyword evidence="6" id="KW-1185">Reference proteome</keyword>
<dbReference type="OrthoDB" id="47801at2759"/>
<dbReference type="Pfam" id="PF00179">
    <property type="entry name" value="UQ_con"/>
    <property type="match status" value="1"/>
</dbReference>
<dbReference type="InterPro" id="IPR000608">
    <property type="entry name" value="UBC"/>
</dbReference>
<protein>
    <recommendedName>
        <fullName evidence="4">UBC core domain-containing protein</fullName>
    </recommendedName>
</protein>
<dbReference type="GO" id="GO:0061631">
    <property type="term" value="F:ubiquitin conjugating enzyme activity"/>
    <property type="evidence" value="ECO:0007669"/>
    <property type="project" value="TreeGrafter"/>
</dbReference>
<sequence length="883" mass="97017">METEIQQLVEMGATAPQARAALRRYKDIMEAAAGVFSGEFDNVVEDSAGAAGSSGRVAATRMKTPESDSNEDDDDDDAMDEDDEADDYVDYDSDYDAKTGPVKDVDPYAGIFFSKDRRENVIEIEEDPETVFIPEMNERVTLMTQGLWMKGCPEPGEQQHLFSLYSLLSEGSCPCPHGCGTSFKRHKSDFFGIFATFSKYIEQVTRIVRQRCTACHKKYCIACGEAITLDKAQRPNAAAGDEPLFHCSNLQGAILGIGLSMLESVYADVLHDSPDSQDIKARATKKRKVDATSHASTPDGEDDDTYYGTSIIHGKGKKAKGGTGYAGDLREDTSGQVEALAVQRQKDARLGQLLTELRIYLPSLHRKGGGQTSDYMVHPTALAHLRRRFNHICSALLRNDSLSDMSDRSVLYFELFEWLETISNHEALASMMAMPIFIATSVKSVTAKHPQSQGRSVIREREIVYEGSSGPRELLEAIGIQANAALKSLEGTKPPEKDVEELTEEQKRMTIDIKGKTKESSAAPPSEENLKLLQFCRRILDCANGIDRALRETKGEAFVERLHASLPMIPTTSSEGVHMAPGATDEDLLKAYIDWANRVRFEYCDLSVPSSGADGKIGDDEDVPHYKFYYSNEARMLANSDIPKRSLAIAKELAVLTTNLPVAWDSSIFLRVDETRVDVIKALITGPEGTPYYNGCYLFDIFLGPGYNQSPPSVKYMTTNGGKSRFNPNLYADGKVCLSLLGTWQGPGWISGKSTLLQVLISIQSMILCDEPYLNEPGWASSGGTPQSRAYSANVRRMAVKTAMLGNLKNPPEPFAEIIRTHFRLKSRSISAQLDQWLVQDDGVPTNSGDGGGPLKAVGGSSNGFAKDVEDMKQAMQELQQGS</sequence>
<gene>
    <name evidence="5" type="ORF">FIBSPDRAFT_1046980</name>
</gene>
<dbReference type="SUPFAM" id="SSF54495">
    <property type="entry name" value="UBC-like"/>
    <property type="match status" value="1"/>
</dbReference>